<dbReference type="Gene3D" id="3.30.710.10">
    <property type="entry name" value="Potassium Channel Kv1.1, Chain A"/>
    <property type="match status" value="1"/>
</dbReference>
<reference evidence="2 3" key="1">
    <citation type="journal article" date="2018" name="Sci. Rep.">
        <title>Comparative genomics provides insights into the lifestyle and reveals functional heterogeneity of dark septate endophytic fungi.</title>
        <authorList>
            <person name="Knapp D.G."/>
            <person name="Nemeth J.B."/>
            <person name="Barry K."/>
            <person name="Hainaut M."/>
            <person name="Henrissat B."/>
            <person name="Johnson J."/>
            <person name="Kuo A."/>
            <person name="Lim J.H.P."/>
            <person name="Lipzen A."/>
            <person name="Nolan M."/>
            <person name="Ohm R.A."/>
            <person name="Tamas L."/>
            <person name="Grigoriev I.V."/>
            <person name="Spatafora J.W."/>
            <person name="Nagy L.G."/>
            <person name="Kovacs G.M."/>
        </authorList>
    </citation>
    <scope>NUCLEOTIDE SEQUENCE [LARGE SCALE GENOMIC DNA]</scope>
    <source>
        <strain evidence="2 3">DSE2036</strain>
    </source>
</reference>
<evidence type="ECO:0000259" key="1">
    <source>
        <dbReference type="PROSITE" id="PS50097"/>
    </source>
</evidence>
<dbReference type="AlphaFoldDB" id="A0A2V1CY71"/>
<dbReference type="PANTHER" id="PTHR47843:SF5">
    <property type="entry name" value="BTB_POZ DOMAIN PROTEIN"/>
    <property type="match status" value="1"/>
</dbReference>
<sequence>YLGSSSLSDGAIKCEDQEFKIHKLVLSAQSNYFSKAFDGEWKESANGIIDLQGDEVCAIEAMLEFMYTHDYNAIGEGSSSPMLFNIKVYSLADKYDVPELKSLAENKFKDAVENCWDMDDFPYAIIQAYRATPFTDRGLRDVLVHAACKRIQSLLLKQGFCNVLDETVGFASDMNQKKPEPPKQKEYRCPNCGNQGQGIAPSGLTCNCFHCGRSRSD</sequence>
<dbReference type="InterPro" id="IPR000210">
    <property type="entry name" value="BTB/POZ_dom"/>
</dbReference>
<dbReference type="PROSITE" id="PS50097">
    <property type="entry name" value="BTB"/>
    <property type="match status" value="1"/>
</dbReference>
<evidence type="ECO:0000313" key="3">
    <source>
        <dbReference type="Proteomes" id="UP000244855"/>
    </source>
</evidence>
<dbReference type="PANTHER" id="PTHR47843">
    <property type="entry name" value="BTB DOMAIN-CONTAINING PROTEIN-RELATED"/>
    <property type="match status" value="1"/>
</dbReference>
<dbReference type="SUPFAM" id="SSF54695">
    <property type="entry name" value="POZ domain"/>
    <property type="match status" value="1"/>
</dbReference>
<dbReference type="Proteomes" id="UP000244855">
    <property type="component" value="Unassembled WGS sequence"/>
</dbReference>
<dbReference type="Pfam" id="PF00651">
    <property type="entry name" value="BTB"/>
    <property type="match status" value="1"/>
</dbReference>
<dbReference type="EMBL" id="KZ806544">
    <property type="protein sequence ID" value="PVH90219.1"/>
    <property type="molecule type" value="Genomic_DNA"/>
</dbReference>
<dbReference type="SMART" id="SM00225">
    <property type="entry name" value="BTB"/>
    <property type="match status" value="1"/>
</dbReference>
<dbReference type="OrthoDB" id="6359816at2759"/>
<name>A0A2V1CY71_9PLEO</name>
<organism evidence="2 3">
    <name type="scientific">Periconia macrospinosa</name>
    <dbReference type="NCBI Taxonomy" id="97972"/>
    <lineage>
        <taxon>Eukaryota</taxon>
        <taxon>Fungi</taxon>
        <taxon>Dikarya</taxon>
        <taxon>Ascomycota</taxon>
        <taxon>Pezizomycotina</taxon>
        <taxon>Dothideomycetes</taxon>
        <taxon>Pleosporomycetidae</taxon>
        <taxon>Pleosporales</taxon>
        <taxon>Massarineae</taxon>
        <taxon>Periconiaceae</taxon>
        <taxon>Periconia</taxon>
    </lineage>
</organism>
<dbReference type="InterPro" id="IPR011333">
    <property type="entry name" value="SKP1/BTB/POZ_sf"/>
</dbReference>
<evidence type="ECO:0000313" key="2">
    <source>
        <dbReference type="EMBL" id="PVH90219.1"/>
    </source>
</evidence>
<dbReference type="CDD" id="cd18186">
    <property type="entry name" value="BTB_POZ_ZBTB_KLHL-like"/>
    <property type="match status" value="1"/>
</dbReference>
<accession>A0A2V1CY71</accession>
<proteinExistence type="predicted"/>
<feature type="non-terminal residue" evidence="2">
    <location>
        <position position="1"/>
    </location>
</feature>
<dbReference type="STRING" id="97972.A0A2V1CY71"/>
<keyword evidence="3" id="KW-1185">Reference proteome</keyword>
<gene>
    <name evidence="2" type="ORF">DM02DRAFT_548234</name>
</gene>
<feature type="domain" description="BTB" evidence="1">
    <location>
        <begin position="8"/>
        <end position="75"/>
    </location>
</feature>
<protein>
    <recommendedName>
        <fullName evidence="1">BTB domain-containing protein</fullName>
    </recommendedName>
</protein>